<evidence type="ECO:0000313" key="2">
    <source>
        <dbReference type="EMBL" id="GGS60026.1"/>
    </source>
</evidence>
<protein>
    <submittedName>
        <fullName evidence="2">Uncharacterized protein</fullName>
    </submittedName>
</protein>
<name>A0A918LK67_STRGD</name>
<reference evidence="2" key="1">
    <citation type="journal article" date="2014" name="Int. J. Syst. Evol. Microbiol.">
        <title>Complete genome sequence of Corynebacterium casei LMG S-19264T (=DSM 44701T), isolated from a smear-ripened cheese.</title>
        <authorList>
            <consortium name="US DOE Joint Genome Institute (JGI-PGF)"/>
            <person name="Walter F."/>
            <person name="Albersmeier A."/>
            <person name="Kalinowski J."/>
            <person name="Ruckert C."/>
        </authorList>
    </citation>
    <scope>NUCLEOTIDE SEQUENCE</scope>
    <source>
        <strain evidence="2">JCM 4234</strain>
    </source>
</reference>
<comment type="caution">
    <text evidence="2">The sequence shown here is derived from an EMBL/GenBank/DDBJ whole genome shotgun (WGS) entry which is preliminary data.</text>
</comment>
<evidence type="ECO:0000313" key="3">
    <source>
        <dbReference type="Proteomes" id="UP000653493"/>
    </source>
</evidence>
<proteinExistence type="predicted"/>
<keyword evidence="3" id="KW-1185">Reference proteome</keyword>
<evidence type="ECO:0000256" key="1">
    <source>
        <dbReference type="SAM" id="MobiDB-lite"/>
    </source>
</evidence>
<feature type="region of interest" description="Disordered" evidence="1">
    <location>
        <begin position="52"/>
        <end position="78"/>
    </location>
</feature>
<dbReference type="AlphaFoldDB" id="A0A918LK67"/>
<reference evidence="2" key="2">
    <citation type="submission" date="2020-09" db="EMBL/GenBank/DDBJ databases">
        <authorList>
            <person name="Sun Q."/>
            <person name="Ohkuma M."/>
        </authorList>
    </citation>
    <scope>NUCLEOTIDE SEQUENCE</scope>
    <source>
        <strain evidence="2">JCM 4234</strain>
    </source>
</reference>
<gene>
    <name evidence="2" type="ORF">GCM10010238_56580</name>
</gene>
<sequence>MFHAQIVPSGASCRLRRGQLWSPTPLPAPFPTVRPRPTYPVNHLRNVGSYGVAAPRPGPDTAVPPIGPIGGTGGVRGWPKVDLVPGPWGYEARGGVRPGRCSA</sequence>
<organism evidence="2 3">
    <name type="scientific">Streptomyces griseoviridis</name>
    <dbReference type="NCBI Taxonomy" id="45398"/>
    <lineage>
        <taxon>Bacteria</taxon>
        <taxon>Bacillati</taxon>
        <taxon>Actinomycetota</taxon>
        <taxon>Actinomycetes</taxon>
        <taxon>Kitasatosporales</taxon>
        <taxon>Streptomycetaceae</taxon>
        <taxon>Streptomyces</taxon>
    </lineage>
</organism>
<dbReference type="Proteomes" id="UP000653493">
    <property type="component" value="Unassembled WGS sequence"/>
</dbReference>
<dbReference type="EMBL" id="BMSL01000023">
    <property type="protein sequence ID" value="GGS60026.1"/>
    <property type="molecule type" value="Genomic_DNA"/>
</dbReference>
<accession>A0A918LK67</accession>